<dbReference type="Pfam" id="PF05656">
    <property type="entry name" value="DUF805"/>
    <property type="match status" value="1"/>
</dbReference>
<feature type="transmembrane region" description="Helical" evidence="1">
    <location>
        <begin position="27"/>
        <end position="50"/>
    </location>
</feature>
<evidence type="ECO:0000313" key="2">
    <source>
        <dbReference type="EMBL" id="MDR7385292.1"/>
    </source>
</evidence>
<proteinExistence type="predicted"/>
<organism evidence="2 3">
    <name type="scientific">Promicromonospora iranensis</name>
    <dbReference type="NCBI Taxonomy" id="1105144"/>
    <lineage>
        <taxon>Bacteria</taxon>
        <taxon>Bacillati</taxon>
        <taxon>Actinomycetota</taxon>
        <taxon>Actinomycetes</taxon>
        <taxon>Micrococcales</taxon>
        <taxon>Promicromonosporaceae</taxon>
        <taxon>Promicromonospora</taxon>
    </lineage>
</organism>
<dbReference type="Proteomes" id="UP001183585">
    <property type="component" value="Unassembled WGS sequence"/>
</dbReference>
<feature type="transmembrane region" description="Helical" evidence="1">
    <location>
        <begin position="62"/>
        <end position="86"/>
    </location>
</feature>
<dbReference type="InterPro" id="IPR008523">
    <property type="entry name" value="DUF805"/>
</dbReference>
<keyword evidence="1" id="KW-0472">Membrane</keyword>
<dbReference type="PANTHER" id="PTHR34980:SF2">
    <property type="entry name" value="INNER MEMBRANE PROTEIN YHAH-RELATED"/>
    <property type="match status" value="1"/>
</dbReference>
<sequence length="144" mass="15748">MSFFESVRTCLRRYGVFSGRARPAEYWFWYLAVTAVYVVIFATLIIPAMVTMDPVTQEPGVLGTIGMSLWGIVALGTFVPLISAAIRRLHDTGRSGWFYLLNLVPFVGGIIVIVLLALPGENGPNRFGPDPRAQVQPPQPVGAP</sequence>
<dbReference type="PANTHER" id="PTHR34980">
    <property type="entry name" value="INNER MEMBRANE PROTEIN-RELATED-RELATED"/>
    <property type="match status" value="1"/>
</dbReference>
<reference evidence="2 3" key="1">
    <citation type="submission" date="2023-07" db="EMBL/GenBank/DDBJ databases">
        <title>Sequencing the genomes of 1000 actinobacteria strains.</title>
        <authorList>
            <person name="Klenk H.-P."/>
        </authorList>
    </citation>
    <scope>NUCLEOTIDE SEQUENCE [LARGE SCALE GENOMIC DNA]</scope>
    <source>
        <strain evidence="2 3">DSM 45554</strain>
    </source>
</reference>
<dbReference type="EMBL" id="JAVDYE010000001">
    <property type="protein sequence ID" value="MDR7385292.1"/>
    <property type="molecule type" value="Genomic_DNA"/>
</dbReference>
<feature type="transmembrane region" description="Helical" evidence="1">
    <location>
        <begin position="98"/>
        <end position="118"/>
    </location>
</feature>
<keyword evidence="1" id="KW-0812">Transmembrane</keyword>
<keyword evidence="3" id="KW-1185">Reference proteome</keyword>
<name>A0ABU2CVX6_9MICO</name>
<protein>
    <submittedName>
        <fullName evidence="2">Uncharacterized membrane protein YhaH (DUF805 family)</fullName>
    </submittedName>
</protein>
<evidence type="ECO:0000256" key="1">
    <source>
        <dbReference type="SAM" id="Phobius"/>
    </source>
</evidence>
<keyword evidence="1" id="KW-1133">Transmembrane helix</keyword>
<evidence type="ECO:0000313" key="3">
    <source>
        <dbReference type="Proteomes" id="UP001183585"/>
    </source>
</evidence>
<gene>
    <name evidence="2" type="ORF">J2S48_004807</name>
</gene>
<dbReference type="RefSeq" id="WP_274995210.1">
    <property type="nucleotide sequence ID" value="NZ_JAJQQP010000009.1"/>
</dbReference>
<accession>A0ABU2CVX6</accession>
<comment type="caution">
    <text evidence="2">The sequence shown here is derived from an EMBL/GenBank/DDBJ whole genome shotgun (WGS) entry which is preliminary data.</text>
</comment>